<proteinExistence type="predicted"/>
<organism evidence="2 3">
    <name type="scientific">Desulfocapsa sulfexigens (strain DSM 10523 / SB164P1)</name>
    <dbReference type="NCBI Taxonomy" id="1167006"/>
    <lineage>
        <taxon>Bacteria</taxon>
        <taxon>Pseudomonadati</taxon>
        <taxon>Thermodesulfobacteriota</taxon>
        <taxon>Desulfobulbia</taxon>
        <taxon>Desulfobulbales</taxon>
        <taxon>Desulfocapsaceae</taxon>
        <taxon>Desulfocapsa</taxon>
    </lineage>
</organism>
<evidence type="ECO:0000313" key="3">
    <source>
        <dbReference type="Proteomes" id="UP000011721"/>
    </source>
</evidence>
<sequence length="83" mass="9042">MNTNIPIFRGLSVVTQGGGKAGGFQGQGDEPASQAVDPESSTGRVAWSYPLDVARFRYFRFFRQSRSLIKGIMAFEVSVLVIA</sequence>
<protein>
    <submittedName>
        <fullName evidence="2">Uncharacterized protein</fullName>
    </submittedName>
</protein>
<reference evidence="3" key="1">
    <citation type="journal article" date="2013" name="Stand. Genomic Sci.">
        <title>Complete genome sequence of Desulfocapsa sulfexigens, a marine deltaproteobacterium specialized in disproportionating inorganic sulfur compounds.</title>
        <authorList>
            <person name="Finster K.W."/>
            <person name="Kjeldsen K.U."/>
            <person name="Kube M."/>
            <person name="Reinhardt R."/>
            <person name="Mussmann M."/>
            <person name="Amann R."/>
            <person name="Schreiber L."/>
        </authorList>
    </citation>
    <scope>NUCLEOTIDE SEQUENCE [LARGE SCALE GENOMIC DNA]</scope>
    <source>
        <strain evidence="3">DSM 10523 / SB164P1</strain>
    </source>
</reference>
<evidence type="ECO:0000313" key="2">
    <source>
        <dbReference type="EMBL" id="AGF77052.1"/>
    </source>
</evidence>
<dbReference type="AlphaFoldDB" id="M1P5V0"/>
<accession>M1P5V0</accession>
<name>M1P5V0_DESSD</name>
<dbReference type="KEGG" id="dsf:UWK_00469"/>
<feature type="region of interest" description="Disordered" evidence="1">
    <location>
        <begin position="19"/>
        <end position="39"/>
    </location>
</feature>
<dbReference type="Proteomes" id="UP000011721">
    <property type="component" value="Chromosome"/>
</dbReference>
<keyword evidence="3" id="KW-1185">Reference proteome</keyword>
<gene>
    <name evidence="2" type="ordered locus">UWK_00469</name>
</gene>
<dbReference type="EMBL" id="CP003985">
    <property type="protein sequence ID" value="AGF77052.1"/>
    <property type="molecule type" value="Genomic_DNA"/>
</dbReference>
<evidence type="ECO:0000256" key="1">
    <source>
        <dbReference type="SAM" id="MobiDB-lite"/>
    </source>
</evidence>
<dbReference type="HOGENOM" id="CLU_2537133_0_0_7"/>